<comment type="cofactor">
    <cofactor evidence="1 6">
        <name>pyridoxal 5'-phosphate</name>
        <dbReference type="ChEBI" id="CHEBI:597326"/>
    </cofactor>
</comment>
<dbReference type="CDD" id="cd00609">
    <property type="entry name" value="AAT_like"/>
    <property type="match status" value="1"/>
</dbReference>
<gene>
    <name evidence="8" type="ORF">M9189_05770</name>
</gene>
<dbReference type="FunFam" id="3.40.640.10:FF:000033">
    <property type="entry name" value="Aspartate aminotransferase"/>
    <property type="match status" value="1"/>
</dbReference>
<dbReference type="KEGG" id="alkq:M9189_05770"/>
<evidence type="ECO:0000256" key="3">
    <source>
        <dbReference type="ARBA" id="ARBA00022576"/>
    </source>
</evidence>
<dbReference type="InterPro" id="IPR015424">
    <property type="entry name" value="PyrdxlP-dep_Trfase"/>
</dbReference>
<dbReference type="InterPro" id="IPR050596">
    <property type="entry name" value="AspAT/PAT-like"/>
</dbReference>
<dbReference type="Gene3D" id="3.40.640.10">
    <property type="entry name" value="Type I PLP-dependent aspartate aminotransferase-like (Major domain)"/>
    <property type="match status" value="1"/>
</dbReference>
<dbReference type="Proteomes" id="UP001056426">
    <property type="component" value="Chromosome"/>
</dbReference>
<evidence type="ECO:0000313" key="8">
    <source>
        <dbReference type="EMBL" id="URW80857.1"/>
    </source>
</evidence>
<evidence type="ECO:0000256" key="4">
    <source>
        <dbReference type="ARBA" id="ARBA00022679"/>
    </source>
</evidence>
<dbReference type="InterPro" id="IPR015421">
    <property type="entry name" value="PyrdxlP-dep_Trfase_major"/>
</dbReference>
<keyword evidence="9" id="KW-1185">Reference proteome</keyword>
<keyword evidence="3 6" id="KW-0032">Aminotransferase</keyword>
<dbReference type="RefSeq" id="WP_250725331.1">
    <property type="nucleotide sequence ID" value="NZ_CP098400.1"/>
</dbReference>
<dbReference type="GO" id="GO:0006520">
    <property type="term" value="P:amino acid metabolic process"/>
    <property type="evidence" value="ECO:0007669"/>
    <property type="project" value="InterPro"/>
</dbReference>
<dbReference type="PROSITE" id="PS00105">
    <property type="entry name" value="AA_TRANSFER_CLASS_1"/>
    <property type="match status" value="1"/>
</dbReference>
<dbReference type="EMBL" id="CP098400">
    <property type="protein sequence ID" value="URW80857.1"/>
    <property type="molecule type" value="Genomic_DNA"/>
</dbReference>
<feature type="domain" description="Aminotransferase class I/classII large" evidence="7">
    <location>
        <begin position="32"/>
        <end position="388"/>
    </location>
</feature>
<evidence type="ECO:0000256" key="2">
    <source>
        <dbReference type="ARBA" id="ARBA00007441"/>
    </source>
</evidence>
<evidence type="ECO:0000259" key="7">
    <source>
        <dbReference type="Pfam" id="PF00155"/>
    </source>
</evidence>
<dbReference type="Pfam" id="PF00155">
    <property type="entry name" value="Aminotran_1_2"/>
    <property type="match status" value="1"/>
</dbReference>
<keyword evidence="5" id="KW-0663">Pyridoxal phosphate</keyword>
<comment type="similarity">
    <text evidence="2 6">Belongs to the class-I pyridoxal-phosphate-dependent aminotransferase family.</text>
</comment>
<dbReference type="GO" id="GO:0008483">
    <property type="term" value="F:transaminase activity"/>
    <property type="evidence" value="ECO:0007669"/>
    <property type="project" value="UniProtKB-KW"/>
</dbReference>
<keyword evidence="4 6" id="KW-0808">Transferase</keyword>
<proteinExistence type="inferred from homology"/>
<dbReference type="InterPro" id="IPR015422">
    <property type="entry name" value="PyrdxlP-dep_Trfase_small"/>
</dbReference>
<dbReference type="Gene3D" id="3.90.1150.10">
    <property type="entry name" value="Aspartate Aminotransferase, domain 1"/>
    <property type="match status" value="1"/>
</dbReference>
<reference evidence="8" key="2">
    <citation type="submission" date="2022-06" db="EMBL/GenBank/DDBJ databases">
        <title>Xiashengella guii gen. nov. sp. nov., a bacterium isolated form anaerobic digestion tank.</title>
        <authorList>
            <person name="Huang H."/>
        </authorList>
    </citation>
    <scope>NUCLEOTIDE SEQUENCE</scope>
    <source>
        <strain evidence="8">Ai-910</strain>
    </source>
</reference>
<evidence type="ECO:0000313" key="9">
    <source>
        <dbReference type="Proteomes" id="UP001056426"/>
    </source>
</evidence>
<accession>A0A9J6ZTD7</accession>
<evidence type="ECO:0000256" key="5">
    <source>
        <dbReference type="ARBA" id="ARBA00022898"/>
    </source>
</evidence>
<protein>
    <recommendedName>
        <fullName evidence="6">Aminotransferase</fullName>
        <ecNumber evidence="6">2.6.1.-</ecNumber>
    </recommendedName>
</protein>
<evidence type="ECO:0000256" key="1">
    <source>
        <dbReference type="ARBA" id="ARBA00001933"/>
    </source>
</evidence>
<sequence length="397" mass="43672">METIAQRVRNLAEPEILLMAQRSRDLKAKGLDVISLSIGEPDFDTPQHIKDAAIQAINDNYSHYPPIPGYQDLRKAISDKLLRENGLTYAPSQIVISTGAKQALFNAMFAVVDHGDEVIIPSPFWATYMDIVTLCEGKSVIVRTSIDQSFKITPEQLEKAITPKTKLLMLNSPSNPTGAVYSAEELEKLADIIRKHPQIKVISDEIYELISFSGKPVSIASFPGMLERTIIINGVSKGYAMTGWRIGFTAAPVDIAEACVKIQGQLTSAASSIAQRAALAAYEGPLDESIKMCEAFKRRRDIVVDIVKDIPGLKFFVPEGAFYLFPDVSYYFGKSDGKTTIKDATELTMYLLEHALIATVTGVAFGEPNCLRISFATSDENLKKGLTRMKEALAKLK</sequence>
<evidence type="ECO:0000256" key="6">
    <source>
        <dbReference type="RuleBase" id="RU000481"/>
    </source>
</evidence>
<reference evidence="8" key="1">
    <citation type="submission" date="2022-05" db="EMBL/GenBank/DDBJ databases">
        <authorList>
            <person name="Sun X."/>
        </authorList>
    </citation>
    <scope>NUCLEOTIDE SEQUENCE</scope>
    <source>
        <strain evidence="8">Ai-910</strain>
    </source>
</reference>
<dbReference type="SUPFAM" id="SSF53383">
    <property type="entry name" value="PLP-dependent transferases"/>
    <property type="match status" value="1"/>
</dbReference>
<dbReference type="InterPro" id="IPR004839">
    <property type="entry name" value="Aminotransferase_I/II_large"/>
</dbReference>
<dbReference type="EC" id="2.6.1.-" evidence="6"/>
<dbReference type="PANTHER" id="PTHR46383">
    <property type="entry name" value="ASPARTATE AMINOTRANSFERASE"/>
    <property type="match status" value="1"/>
</dbReference>
<dbReference type="PANTHER" id="PTHR46383:SF1">
    <property type="entry name" value="ASPARTATE AMINOTRANSFERASE"/>
    <property type="match status" value="1"/>
</dbReference>
<dbReference type="AlphaFoldDB" id="A0A9J6ZTD7"/>
<dbReference type="GO" id="GO:0030170">
    <property type="term" value="F:pyridoxal phosphate binding"/>
    <property type="evidence" value="ECO:0007669"/>
    <property type="project" value="InterPro"/>
</dbReference>
<organism evidence="8 9">
    <name type="scientific">Xiashengella succiniciproducens</name>
    <dbReference type="NCBI Taxonomy" id="2949635"/>
    <lineage>
        <taxon>Bacteria</taxon>
        <taxon>Pseudomonadati</taxon>
        <taxon>Bacteroidota</taxon>
        <taxon>Bacteroidia</taxon>
        <taxon>Marinilabiliales</taxon>
        <taxon>Marinilabiliaceae</taxon>
        <taxon>Xiashengella</taxon>
    </lineage>
</organism>
<dbReference type="InterPro" id="IPR004838">
    <property type="entry name" value="NHTrfase_class1_PyrdxlP-BS"/>
</dbReference>
<name>A0A9J6ZTD7_9BACT</name>